<dbReference type="EMBL" id="GL945483">
    <property type="protein sequence ID" value="EGN96553.1"/>
    <property type="molecule type" value="Genomic_DNA"/>
</dbReference>
<evidence type="ECO:0000256" key="1">
    <source>
        <dbReference type="SAM" id="MobiDB-lite"/>
    </source>
</evidence>
<dbReference type="AlphaFoldDB" id="F8Q4S6"/>
<gene>
    <name evidence="2" type="ORF">SERLA73DRAFT_75444</name>
</gene>
<reference evidence="3" key="1">
    <citation type="journal article" date="2011" name="Science">
        <title>The plant cell wall-decomposing machinery underlies the functional diversity of forest fungi.</title>
        <authorList>
            <person name="Eastwood D.C."/>
            <person name="Floudas D."/>
            <person name="Binder M."/>
            <person name="Majcherczyk A."/>
            <person name="Schneider P."/>
            <person name="Aerts A."/>
            <person name="Asiegbu F.O."/>
            <person name="Baker S.E."/>
            <person name="Barry K."/>
            <person name="Bendiksby M."/>
            <person name="Blumentritt M."/>
            <person name="Coutinho P.M."/>
            <person name="Cullen D."/>
            <person name="de Vries R.P."/>
            <person name="Gathman A."/>
            <person name="Goodell B."/>
            <person name="Henrissat B."/>
            <person name="Ihrmark K."/>
            <person name="Kauserud H."/>
            <person name="Kohler A."/>
            <person name="LaButti K."/>
            <person name="Lapidus A."/>
            <person name="Lavin J.L."/>
            <person name="Lee Y.-H."/>
            <person name="Lindquist E."/>
            <person name="Lilly W."/>
            <person name="Lucas S."/>
            <person name="Morin E."/>
            <person name="Murat C."/>
            <person name="Oguiza J.A."/>
            <person name="Park J."/>
            <person name="Pisabarro A.G."/>
            <person name="Riley R."/>
            <person name="Rosling A."/>
            <person name="Salamov A."/>
            <person name="Schmidt O."/>
            <person name="Schmutz J."/>
            <person name="Skrede I."/>
            <person name="Stenlid J."/>
            <person name="Wiebenga A."/>
            <person name="Xie X."/>
            <person name="Kuees U."/>
            <person name="Hibbett D.S."/>
            <person name="Hoffmeister D."/>
            <person name="Hoegberg N."/>
            <person name="Martin F."/>
            <person name="Grigoriev I.V."/>
            <person name="Watkinson S.C."/>
        </authorList>
    </citation>
    <scope>NUCLEOTIDE SEQUENCE [LARGE SCALE GENOMIC DNA]</scope>
    <source>
        <strain evidence="3">strain S7.3</strain>
    </source>
</reference>
<dbReference type="HOGENOM" id="CLU_011693_6_0_1"/>
<proteinExistence type="predicted"/>
<keyword evidence="3" id="KW-1185">Reference proteome</keyword>
<protein>
    <submittedName>
        <fullName evidence="2">Uncharacterized protein</fullName>
    </submittedName>
</protein>
<sequence length="172" mass="19176">MRTDDFVTWFLALSIQGGLGNEYAVELLERNVSPAIARQLYIQDMWSKNLAAAAEEVRKIGRAIELYDMQFGGGSTTKNNESQRRPGSSNHHNHSHGFKPFGLQPGQGAPMDISTKWGAGRPTKNNQACQLETKKPDDRLHSLAGRSYDEIRAFFYDQQAAEMKAQGKEFGA</sequence>
<organism evidence="3">
    <name type="scientific">Serpula lacrymans var. lacrymans (strain S7.3)</name>
    <name type="common">Dry rot fungus</name>
    <dbReference type="NCBI Taxonomy" id="936435"/>
    <lineage>
        <taxon>Eukaryota</taxon>
        <taxon>Fungi</taxon>
        <taxon>Dikarya</taxon>
        <taxon>Basidiomycota</taxon>
        <taxon>Agaricomycotina</taxon>
        <taxon>Agaricomycetes</taxon>
        <taxon>Agaricomycetidae</taxon>
        <taxon>Boletales</taxon>
        <taxon>Coniophorineae</taxon>
        <taxon>Serpulaceae</taxon>
        <taxon>Serpula</taxon>
    </lineage>
</organism>
<evidence type="ECO:0000313" key="3">
    <source>
        <dbReference type="Proteomes" id="UP000008063"/>
    </source>
</evidence>
<name>F8Q4S6_SERL3</name>
<feature type="region of interest" description="Disordered" evidence="1">
    <location>
        <begin position="71"/>
        <end position="127"/>
    </location>
</feature>
<dbReference type="InParanoid" id="F8Q4S6"/>
<accession>F8Q4S6</accession>
<evidence type="ECO:0000313" key="2">
    <source>
        <dbReference type="EMBL" id="EGN96553.1"/>
    </source>
</evidence>
<dbReference type="Proteomes" id="UP000008063">
    <property type="component" value="Unassembled WGS sequence"/>
</dbReference>